<dbReference type="GO" id="GO:0003676">
    <property type="term" value="F:nucleic acid binding"/>
    <property type="evidence" value="ECO:0007669"/>
    <property type="project" value="InterPro"/>
</dbReference>
<organism evidence="5">
    <name type="scientific">Dendroctonus ponderosae</name>
    <name type="common">Mountain pine beetle</name>
    <dbReference type="NCBI Taxonomy" id="77166"/>
    <lineage>
        <taxon>Eukaryota</taxon>
        <taxon>Metazoa</taxon>
        <taxon>Ecdysozoa</taxon>
        <taxon>Arthropoda</taxon>
        <taxon>Hexapoda</taxon>
        <taxon>Insecta</taxon>
        <taxon>Pterygota</taxon>
        <taxon>Neoptera</taxon>
        <taxon>Endopterygota</taxon>
        <taxon>Coleoptera</taxon>
        <taxon>Polyphaga</taxon>
        <taxon>Cucujiformia</taxon>
        <taxon>Curculionidae</taxon>
        <taxon>Scolytinae</taxon>
        <taxon>Dendroctonus</taxon>
    </lineage>
</organism>
<dbReference type="InterPro" id="IPR002052">
    <property type="entry name" value="DNA_methylase_N6_adenine_CS"/>
</dbReference>
<dbReference type="InterPro" id="IPR019369">
    <property type="entry name" value="Efm5/EEF1AKMT1"/>
</dbReference>
<reference evidence="5" key="1">
    <citation type="journal article" date="2013" name="Genome Biol.">
        <title>Draft genome of the mountain pine beetle, Dendroctonus ponderosae Hopkins, a major forest pest.</title>
        <authorList>
            <person name="Keeling C.I."/>
            <person name="Yuen M.M."/>
            <person name="Liao N.Y."/>
            <person name="Docking T.R."/>
            <person name="Chan S.K."/>
            <person name="Taylor G.A."/>
            <person name="Palmquist D.L."/>
            <person name="Jackman S.D."/>
            <person name="Nguyen A."/>
            <person name="Li M."/>
            <person name="Henderson H."/>
            <person name="Janes J.K."/>
            <person name="Zhao Y."/>
            <person name="Pandoh P."/>
            <person name="Moore R."/>
            <person name="Sperling F.A."/>
            <person name="Huber D.P."/>
            <person name="Birol I."/>
            <person name="Jones S.J."/>
            <person name="Bohlmann J."/>
        </authorList>
    </citation>
    <scope>NUCLEOTIDE SEQUENCE</scope>
</reference>
<dbReference type="GO" id="GO:0032259">
    <property type="term" value="P:methylation"/>
    <property type="evidence" value="ECO:0007669"/>
    <property type="project" value="UniProtKB-KW"/>
</dbReference>
<evidence type="ECO:0000256" key="4">
    <source>
        <dbReference type="ARBA" id="ARBA00022679"/>
    </source>
</evidence>
<keyword evidence="4" id="KW-0808">Transferase</keyword>
<dbReference type="HOGENOM" id="CLU_074410_2_1_1"/>
<dbReference type="InterPro" id="IPR041370">
    <property type="entry name" value="Mlase_EEF1AKMT1/ZCCHC4"/>
</dbReference>
<dbReference type="Pfam" id="PF10237">
    <property type="entry name" value="N6-adenineMlase"/>
    <property type="match status" value="1"/>
</dbReference>
<evidence type="ECO:0000313" key="5">
    <source>
        <dbReference type="EMBL" id="ENN73588.1"/>
    </source>
</evidence>
<dbReference type="HAMAP" id="MF_03187">
    <property type="entry name" value="Methyltr_EFM5"/>
    <property type="match status" value="1"/>
</dbReference>
<accession>N6T7F1</accession>
<evidence type="ECO:0000256" key="1">
    <source>
        <dbReference type="ARBA" id="ARBA00004496"/>
    </source>
</evidence>
<dbReference type="EMBL" id="KB741156">
    <property type="protein sequence ID" value="ENN73588.1"/>
    <property type="molecule type" value="Genomic_DNA"/>
</dbReference>
<protein>
    <submittedName>
        <fullName evidence="5">Uncharacterized protein</fullName>
    </submittedName>
</protein>
<dbReference type="GO" id="GO:0016279">
    <property type="term" value="F:protein-lysine N-methyltransferase activity"/>
    <property type="evidence" value="ECO:0007669"/>
    <property type="project" value="InterPro"/>
</dbReference>
<keyword evidence="2" id="KW-0963">Cytoplasm</keyword>
<evidence type="ECO:0000256" key="3">
    <source>
        <dbReference type="ARBA" id="ARBA00022603"/>
    </source>
</evidence>
<gene>
    <name evidence="5" type="ORF">YQE_09835</name>
</gene>
<dbReference type="OrthoDB" id="206354at2759"/>
<dbReference type="OMA" id="CNFRPEH"/>
<proteinExistence type="inferred from homology"/>
<feature type="non-terminal residue" evidence="5">
    <location>
        <position position="1"/>
    </location>
</feature>
<dbReference type="PROSITE" id="PS00092">
    <property type="entry name" value="N6_MTASE"/>
    <property type="match status" value="1"/>
</dbReference>
<dbReference type="PANTHER" id="PTHR13200:SF0">
    <property type="entry name" value="EEF1A LYSINE METHYLTRANSFERASE 1"/>
    <property type="match status" value="1"/>
</dbReference>
<dbReference type="AlphaFoldDB" id="N6T7F1"/>
<sequence>MPSDEESELPQLSASAFAALQEFYKEQEEREAMEMSARDVSVKGDFSEDWATAKALLTERLLQQLSQFWYDERTIKGLVDMTLEAVGTNANIALVSCPTLYTEMKQRAGPEAEVTLFEFDRRFAVFGGDFVFYDYRSPLNIPRDKSSYYDIVVADPPFLSDECLTKTAVTMKFLTKRRIILSTGAIMADLASRLLDLEKHKFEPHHRNNLANEFWCFTNFHKTRDVS</sequence>
<name>N6T7F1_DENPD</name>
<dbReference type="GO" id="GO:0005737">
    <property type="term" value="C:cytoplasm"/>
    <property type="evidence" value="ECO:0007669"/>
    <property type="project" value="UniProtKB-SubCell"/>
</dbReference>
<keyword evidence="3" id="KW-0489">Methyltransferase</keyword>
<evidence type="ECO:0000256" key="2">
    <source>
        <dbReference type="ARBA" id="ARBA00022490"/>
    </source>
</evidence>
<comment type="subcellular location">
    <subcellularLocation>
        <location evidence="1">Cytoplasm</location>
    </subcellularLocation>
</comment>
<dbReference type="PANTHER" id="PTHR13200">
    <property type="entry name" value="EEF1A LYSINE METHYLTRANSFERASE 1"/>
    <property type="match status" value="1"/>
</dbReference>